<feature type="compositionally biased region" description="Basic residues" evidence="3">
    <location>
        <begin position="321"/>
        <end position="332"/>
    </location>
</feature>
<dbReference type="Proteomes" id="UP000307173">
    <property type="component" value="Unassembled WGS sequence"/>
</dbReference>
<dbReference type="Gene3D" id="3.30.70.330">
    <property type="match status" value="1"/>
</dbReference>
<evidence type="ECO:0000256" key="1">
    <source>
        <dbReference type="ARBA" id="ARBA00005991"/>
    </source>
</evidence>
<dbReference type="STRING" id="52247.A0A4T0X139"/>
<dbReference type="GO" id="GO:0000184">
    <property type="term" value="P:nuclear-transcribed mRNA catabolic process, nonsense-mediated decay"/>
    <property type="evidence" value="ECO:0007669"/>
    <property type="project" value="UniProtKB-KW"/>
</dbReference>
<dbReference type="InterPro" id="IPR012677">
    <property type="entry name" value="Nucleotide-bd_a/b_plait_sf"/>
</dbReference>
<dbReference type="EMBL" id="SELW01000396">
    <property type="protein sequence ID" value="TID28479.1"/>
    <property type="molecule type" value="Genomic_DNA"/>
</dbReference>
<feature type="region of interest" description="Disordered" evidence="3">
    <location>
        <begin position="1"/>
        <end position="113"/>
    </location>
</feature>
<proteinExistence type="inferred from homology"/>
<evidence type="ECO:0000313" key="6">
    <source>
        <dbReference type="Proteomes" id="UP000307173"/>
    </source>
</evidence>
<sequence length="362" mass="42145">MSQERPERSDTSVEKIDKPITDAQKERKRQKNKARREKRRQAKSFDKKDDVNNNDTSDAKPTTPDTRSYTKTTNILENGKKGDSKSTASNPTNRKKGASKKRKRALKNKTPQVPERVTFKLTVRRLPPNLKEDSFWNVVYTNFPDFKELVHSYYYVNGYLPQTQFENPVFSRCYIDCIDEQSMMIVGRGIKTLTFTNDVEGQTKKDETGNSEVFEEEMEVYVPSIEKSFYQKMPQGDIEPFPENGSITKNPHYKLFVELLKEEGRREMPRNIFDYIIELKQKKKSERRKQKKANAKVANLKNDKTDKPNEKNPKVNDTALKKTRKKKPKKKVKSDDKQAKPNSSSSDERKPIKFTLKKKSVA</sequence>
<evidence type="ECO:0000313" key="5">
    <source>
        <dbReference type="EMBL" id="TID28479.1"/>
    </source>
</evidence>
<feature type="compositionally biased region" description="Basic residues" evidence="3">
    <location>
        <begin position="93"/>
        <end position="107"/>
    </location>
</feature>
<accession>A0A4T0X139</accession>
<comment type="similarity">
    <text evidence="1">Belongs to the RENT3 family.</text>
</comment>
<dbReference type="Pfam" id="PF03467">
    <property type="entry name" value="Smg4_UPF3"/>
    <property type="match status" value="1"/>
</dbReference>
<evidence type="ECO:0000259" key="4">
    <source>
        <dbReference type="Pfam" id="PF03467"/>
    </source>
</evidence>
<feature type="compositionally biased region" description="Polar residues" evidence="3">
    <location>
        <begin position="53"/>
        <end position="76"/>
    </location>
</feature>
<evidence type="ECO:0000256" key="2">
    <source>
        <dbReference type="ARBA" id="ARBA00023161"/>
    </source>
</evidence>
<feature type="region of interest" description="Disordered" evidence="3">
    <location>
        <begin position="283"/>
        <end position="362"/>
    </location>
</feature>
<feature type="compositionally biased region" description="Basic residues" evidence="3">
    <location>
        <begin position="26"/>
        <end position="42"/>
    </location>
</feature>
<gene>
    <name evidence="5" type="ORF">CANINC_002474</name>
</gene>
<feature type="compositionally biased region" description="Basic and acidic residues" evidence="3">
    <location>
        <begin position="301"/>
        <end position="314"/>
    </location>
</feature>
<name>A0A4T0X139_9ASCO</name>
<dbReference type="InterPro" id="IPR005120">
    <property type="entry name" value="UPF3_dom"/>
</dbReference>
<protein>
    <recommendedName>
        <fullName evidence="4">UPF3 domain-containing protein</fullName>
    </recommendedName>
</protein>
<dbReference type="SUPFAM" id="SSF54928">
    <property type="entry name" value="RNA-binding domain, RBD"/>
    <property type="match status" value="1"/>
</dbReference>
<comment type="caution">
    <text evidence="5">The sequence shown here is derived from an EMBL/GenBank/DDBJ whole genome shotgun (WGS) entry which is preliminary data.</text>
</comment>
<feature type="domain" description="UPF3" evidence="4">
    <location>
        <begin position="118"/>
        <end position="304"/>
    </location>
</feature>
<feature type="compositionally biased region" description="Basic residues" evidence="3">
    <location>
        <begin position="283"/>
        <end position="294"/>
    </location>
</feature>
<keyword evidence="2" id="KW-0866">Nonsense-mediated mRNA decay</keyword>
<dbReference type="InterPro" id="IPR035979">
    <property type="entry name" value="RBD_domain_sf"/>
</dbReference>
<reference evidence="5 6" key="1">
    <citation type="journal article" date="2019" name="Front. Genet.">
        <title>Whole-Genome Sequencing of the Opportunistic Yeast Pathogen Candida inconspicua Uncovers Its Hybrid Origin.</title>
        <authorList>
            <person name="Mixao V."/>
            <person name="Hansen A.P."/>
            <person name="Saus E."/>
            <person name="Boekhout T."/>
            <person name="Lass-Florl C."/>
            <person name="Gabaldon T."/>
        </authorList>
    </citation>
    <scope>NUCLEOTIDE SEQUENCE [LARGE SCALE GENOMIC DNA]</scope>
    <source>
        <strain evidence="5 6">CBS 180</strain>
    </source>
</reference>
<dbReference type="GO" id="GO:0003676">
    <property type="term" value="F:nucleic acid binding"/>
    <property type="evidence" value="ECO:0007669"/>
    <property type="project" value="InterPro"/>
</dbReference>
<dbReference type="CDD" id="cd12455">
    <property type="entry name" value="RRM_like_Smg4_UPF3"/>
    <property type="match status" value="1"/>
</dbReference>
<dbReference type="AlphaFoldDB" id="A0A4T0X139"/>
<feature type="compositionally biased region" description="Basic and acidic residues" evidence="3">
    <location>
        <begin position="1"/>
        <end position="25"/>
    </location>
</feature>
<evidence type="ECO:0000256" key="3">
    <source>
        <dbReference type="SAM" id="MobiDB-lite"/>
    </source>
</evidence>
<dbReference type="OrthoDB" id="18087at2759"/>
<organism evidence="5 6">
    <name type="scientific">Pichia inconspicua</name>
    <dbReference type="NCBI Taxonomy" id="52247"/>
    <lineage>
        <taxon>Eukaryota</taxon>
        <taxon>Fungi</taxon>
        <taxon>Dikarya</taxon>
        <taxon>Ascomycota</taxon>
        <taxon>Saccharomycotina</taxon>
        <taxon>Pichiomycetes</taxon>
        <taxon>Pichiales</taxon>
        <taxon>Pichiaceae</taxon>
        <taxon>Pichia</taxon>
    </lineage>
</organism>
<keyword evidence="6" id="KW-1185">Reference proteome</keyword>